<feature type="region of interest" description="Disordered" evidence="6">
    <location>
        <begin position="907"/>
        <end position="931"/>
    </location>
</feature>
<keyword evidence="4" id="KW-0539">Nucleus</keyword>
<evidence type="ECO:0000256" key="1">
    <source>
        <dbReference type="ARBA" id="ARBA00004604"/>
    </source>
</evidence>
<dbReference type="InterPro" id="IPR055430">
    <property type="entry name" value="HAT_Syf1_CNRKL1_C"/>
</dbReference>
<dbReference type="Gene3D" id="2.40.50.140">
    <property type="entry name" value="Nucleic acid-binding proteins"/>
    <property type="match status" value="7"/>
</dbReference>
<dbReference type="Gene3D" id="1.25.40.10">
    <property type="entry name" value="Tetratricopeptide repeat domain"/>
    <property type="match status" value="1"/>
</dbReference>
<evidence type="ECO:0000256" key="2">
    <source>
        <dbReference type="ARBA" id="ARBA00022552"/>
    </source>
</evidence>
<feature type="domain" description="S1 motif" evidence="7">
    <location>
        <begin position="1522"/>
        <end position="1593"/>
    </location>
</feature>
<accession>A0ABQ8XP64</accession>
<protein>
    <submittedName>
        <fullName evidence="8">Protein rrp5</fullName>
    </submittedName>
</protein>
<feature type="domain" description="S1 motif" evidence="7">
    <location>
        <begin position="943"/>
        <end position="1009"/>
    </location>
</feature>
<feature type="domain" description="S1 motif" evidence="7">
    <location>
        <begin position="56"/>
        <end position="155"/>
    </location>
</feature>
<feature type="region of interest" description="Disordered" evidence="6">
    <location>
        <begin position="92"/>
        <end position="122"/>
    </location>
</feature>
<feature type="region of interest" description="Disordered" evidence="6">
    <location>
        <begin position="1728"/>
        <end position="1764"/>
    </location>
</feature>
<feature type="domain" description="S1 motif" evidence="7">
    <location>
        <begin position="1609"/>
        <end position="1681"/>
    </location>
</feature>
<feature type="domain" description="S1 motif" evidence="7">
    <location>
        <begin position="576"/>
        <end position="645"/>
    </location>
</feature>
<dbReference type="PANTHER" id="PTHR23270">
    <property type="entry name" value="PROGRAMMED CELL DEATH PROTEIN 11 PRE-RRNA PROCESSING PROTEIN RRP5"/>
    <property type="match status" value="1"/>
</dbReference>
<evidence type="ECO:0000256" key="5">
    <source>
        <dbReference type="SAM" id="Coils"/>
    </source>
</evidence>
<dbReference type="InterPro" id="IPR003029">
    <property type="entry name" value="S1_domain"/>
</dbReference>
<feature type="region of interest" description="Disordered" evidence="6">
    <location>
        <begin position="705"/>
        <end position="724"/>
    </location>
</feature>
<dbReference type="Proteomes" id="UP001150062">
    <property type="component" value="Unassembled WGS sequence"/>
</dbReference>
<dbReference type="SUPFAM" id="SSF50249">
    <property type="entry name" value="Nucleic acid-binding proteins"/>
    <property type="match status" value="7"/>
</dbReference>
<keyword evidence="2" id="KW-0698">rRNA processing</keyword>
<feature type="domain" description="S1 motif" evidence="7">
    <location>
        <begin position="803"/>
        <end position="870"/>
    </location>
</feature>
<dbReference type="CDD" id="cd00164">
    <property type="entry name" value="S1_like"/>
    <property type="match status" value="1"/>
</dbReference>
<dbReference type="SMART" id="SM00316">
    <property type="entry name" value="S1"/>
    <property type="match status" value="11"/>
</dbReference>
<feature type="compositionally biased region" description="Basic and acidic residues" evidence="6">
    <location>
        <begin position="1743"/>
        <end position="1756"/>
    </location>
</feature>
<dbReference type="InterPro" id="IPR011990">
    <property type="entry name" value="TPR-like_helical_dom_sf"/>
</dbReference>
<feature type="region of interest" description="Disordered" evidence="6">
    <location>
        <begin position="519"/>
        <end position="546"/>
    </location>
</feature>
<dbReference type="Pfam" id="PF00575">
    <property type="entry name" value="S1"/>
    <property type="match status" value="2"/>
</dbReference>
<evidence type="ECO:0000313" key="9">
    <source>
        <dbReference type="Proteomes" id="UP001150062"/>
    </source>
</evidence>
<feature type="compositionally biased region" description="Basic and acidic residues" evidence="6">
    <location>
        <begin position="907"/>
        <end position="918"/>
    </location>
</feature>
<keyword evidence="9" id="KW-1185">Reference proteome</keyword>
<feature type="coiled-coil region" evidence="5">
    <location>
        <begin position="1009"/>
        <end position="1058"/>
    </location>
</feature>
<keyword evidence="3" id="KW-0677">Repeat</keyword>
<evidence type="ECO:0000259" key="7">
    <source>
        <dbReference type="PROSITE" id="PS50126"/>
    </source>
</evidence>
<dbReference type="PANTHER" id="PTHR23270:SF10">
    <property type="entry name" value="PROTEIN RRP5 HOMOLOG"/>
    <property type="match status" value="1"/>
</dbReference>
<dbReference type="SUPFAM" id="SSF48452">
    <property type="entry name" value="TPR-like"/>
    <property type="match status" value="1"/>
</dbReference>
<dbReference type="InterPro" id="IPR003107">
    <property type="entry name" value="HAT"/>
</dbReference>
<comment type="subcellular location">
    <subcellularLocation>
        <location evidence="1">Nucleus</location>
        <location evidence="1">Nucleolus</location>
    </subcellularLocation>
</comment>
<organism evidence="8 9">
    <name type="scientific">Anaeramoeba flamelloides</name>
    <dbReference type="NCBI Taxonomy" id="1746091"/>
    <lineage>
        <taxon>Eukaryota</taxon>
        <taxon>Metamonada</taxon>
        <taxon>Anaeramoebidae</taxon>
        <taxon>Anaeramoeba</taxon>
    </lineage>
</organism>
<feature type="domain" description="S1 motif" evidence="7">
    <location>
        <begin position="1179"/>
        <end position="1256"/>
    </location>
</feature>
<evidence type="ECO:0000256" key="4">
    <source>
        <dbReference type="ARBA" id="ARBA00023242"/>
    </source>
</evidence>
<dbReference type="InterPro" id="IPR045209">
    <property type="entry name" value="Rrp5"/>
</dbReference>
<evidence type="ECO:0000256" key="6">
    <source>
        <dbReference type="SAM" id="MobiDB-lite"/>
    </source>
</evidence>
<name>A0ABQ8XP64_9EUKA</name>
<dbReference type="PROSITE" id="PS50126">
    <property type="entry name" value="S1"/>
    <property type="match status" value="9"/>
</dbReference>
<feature type="domain" description="S1 motif" evidence="7">
    <location>
        <begin position="1385"/>
        <end position="1491"/>
    </location>
</feature>
<feature type="compositionally biased region" description="Basic residues" evidence="6">
    <location>
        <begin position="1438"/>
        <end position="1457"/>
    </location>
</feature>
<dbReference type="Pfam" id="PF23231">
    <property type="entry name" value="HAT_Syf1_CNRKL1_C"/>
    <property type="match status" value="1"/>
</dbReference>
<feature type="domain" description="S1 motif" evidence="7">
    <location>
        <begin position="675"/>
        <end position="777"/>
    </location>
</feature>
<gene>
    <name evidence="8" type="ORF">M0813_29403</name>
</gene>
<sequence length="2110" mass="245461">MLNQTKFSKTRKRSEPLESEFNEIYQKNKRKKKNTRTKKQKIINQPNLTTKVIESGILILGIIRSVGRDHLIVSLPGCLDGYISAQNLSDHFPKENQEEKENKKEKETETNNKQEKETHIESELKKRYKPGQQIICKYIEGPVERNKNYINLSISPKYIHSGMEMNQLKKNCLLWCSVAKQTKKGFHLTFVKEQKNNKRYYGFLSNNSVPSFMSKLNIGQCLLCSIRKFQPNNERVSVKLAPKLNTIKIKDKISPKLLLPGQYVNVIINQIKDDHMVGQLFKNKKLTCIISSFHLQLNKIGVSKDQGLHKMYRINSKIRARIVCISHTAPFNVYLSLNPPLDSQAITNPTAFLKNMKKIQISKSLSLLDTTEGKIVKIFSKKTNLRLPTEFGFIGKHLLQSNGYNSNSKLTILDYNFVDNLFVLSLANVEKKQKAIQAKNPKQKDFIIGQDRKLKVGEKVQAKVIGFQKNELEVQVGNKTGIIPKIHISDKVPRRIEGMFSLGTIFSCRILSIGALSKKAGKGGSSAKNTRKSGEGNRQMSVDERENDSKIILTHKETLMNSPYPSIISLRNLILNQLSHGVIVSIKNKSLVVGFYGGITGTVVEKEIPENLLQNFKKEFFIGKIVLARIIFINQKHSRLFLSLKTNDFEYTNKILSKKEIEKRKNSPLKKYSIGSIVSGRITKIESFGITGKIINQKRYKDDDYENEDVNDNNDDNEKDDDDDDDGITWFLPYSQISDHLSNRKQILKCLKVNHVIKSLLIMNKNYDKNSLAVSRRPIFLNTVLIPNIGYALPKSNDDFKLGRVYCGFIQKITTNYISIGFSKGFYYVIFKEQLLDSKISSIKKNYQLNMTVFVKVVRKEDNKFLLSLKYSHCHNENTESQFITSCFIDQLFIKDQSPKQNLLQDNRKDSKIKDRRGDKKKNKNNSNDNIDQIKNSSFLNLGQIVSCKVTNIKKKLIEVKIHDYQEKFSGVIYNHHLMKKDNLKTGSKIQALVINININTMLIELSNKEQLLTEKKRIDEEKKNLEIENLKIQTEENQNLEIKNKKKNNKKTKKKNQTNFKTKKQLQMRKFKDNEAILGKIELIKNDYLVVSFKSKDSFLGCVSTKQINSSRKVNDHYQDLTVGKRIYLRYINNEHIFEKYNFDVMFDHTNQKLFSIIHNTLIPRDFKLPNITLIITGNVETGIIKKITDTNMEVSLSNQHQGRIHITQVWDTIKSGELPFDNYKVGQKINVKILGKYHQRVNDKITNVIELSIKPSELIKKKIKSKKRTTNLHIKSIKPGKNYICFCSIIKNEKIILHVTPCVTGEMRASQISNNEDFVNNPIKYLKYLQPMKCRVKKKDDSMAILSYIQDRKNKFKLVEVDEKERIPLHNPNDTPDNLPKNGSIVIGKITSFAPNLGIRVKVKEFYGMALLVDLTDTLFDYPLGELDKNDEKERKARGRGRGRGKSKKQQRRKGPIIQPKVRFRVGGYYPFYVLGYNEERQQLQLSLKDSLLKNRDTVVEPKDLPITRQENPNFSLMVGDIVEGYVTGSKLKEIFLQISRNISGVISLKNEFNEQYRYNLTKIFRSGKLLKCKVIQTSHGLNESNTVQLKLIESDQKIKLEYLQKDQVYKGEIVNILDKGMFINLQNSNLIGFVHNREIFENQKDYKDLNKIYKEKQIVECVIIDVNHRYEEFYISLKKSKINKIKEMNNGNQDGNDKKMVVEHQGDNEKENQLKILEILNKNKKENTTKQEMNEEEMNEEKLDEEKLDKEKMDEEEIDKEDKNGNKMLIEDNAKEKTSSKISLLKNSDEQLTKLEKNLNSYLIKSFRNTLLDNKEGVANKKNNKKRIRKLKTIKQYEKILKNKIAEGNIRNWFDYIKVLQNNNQIKICKNILERMTSNKGFKNIETKTKIWIKYLKFEIKNGNLQTIIQLFRKSINANSQNKKILKQIFIKFIEILEKNEKITFKKQIFQKFKKQFGKSVYFWIEYSIYAIQSSNLKGIKIARKILQRGMSFLPEKKHLKLLIRFALLEFHFGNPENGRKMFESILTNYPNKIEIWWVYISTEIGKQFIQQAQQLFERALEMQVSELNIKILLSQYLKFEKGCKNEEQEREKRIEHVNQLIDTYLS</sequence>
<evidence type="ECO:0000256" key="3">
    <source>
        <dbReference type="ARBA" id="ARBA00022737"/>
    </source>
</evidence>
<dbReference type="SMART" id="SM00386">
    <property type="entry name" value="HAT"/>
    <property type="match status" value="7"/>
</dbReference>
<reference evidence="8" key="1">
    <citation type="submission" date="2022-08" db="EMBL/GenBank/DDBJ databases">
        <title>Novel sulfate-reducing endosymbionts in the free-living metamonad Anaeramoeba.</title>
        <authorList>
            <person name="Jerlstrom-Hultqvist J."/>
            <person name="Cepicka I."/>
            <person name="Gallot-Lavallee L."/>
            <person name="Salas-Leiva D."/>
            <person name="Curtis B.A."/>
            <person name="Zahonova K."/>
            <person name="Pipaliya S."/>
            <person name="Dacks J."/>
            <person name="Roger A.J."/>
        </authorList>
    </citation>
    <scope>NUCLEOTIDE SEQUENCE</scope>
    <source>
        <strain evidence="8">Schooner1</strain>
    </source>
</reference>
<keyword evidence="5" id="KW-0175">Coiled coil</keyword>
<feature type="region of interest" description="Disordered" evidence="6">
    <location>
        <begin position="1433"/>
        <end position="1457"/>
    </location>
</feature>
<dbReference type="EMBL" id="JAOAOG010000270">
    <property type="protein sequence ID" value="KAJ6234413.1"/>
    <property type="molecule type" value="Genomic_DNA"/>
</dbReference>
<comment type="caution">
    <text evidence="8">The sequence shown here is derived from an EMBL/GenBank/DDBJ whole genome shotgun (WGS) entry which is preliminary data.</text>
</comment>
<dbReference type="InterPro" id="IPR012340">
    <property type="entry name" value="NA-bd_OB-fold"/>
</dbReference>
<proteinExistence type="predicted"/>
<evidence type="ECO:0000313" key="8">
    <source>
        <dbReference type="EMBL" id="KAJ6234413.1"/>
    </source>
</evidence>